<evidence type="ECO:0000256" key="1">
    <source>
        <dbReference type="ARBA" id="ARBA00009108"/>
    </source>
</evidence>
<dbReference type="PANTHER" id="PTHR37313">
    <property type="entry name" value="UPF0749 PROTEIN RV1825"/>
    <property type="match status" value="1"/>
</dbReference>
<protein>
    <submittedName>
        <fullName evidence="2">Uncharacterized protein</fullName>
    </submittedName>
</protein>
<dbReference type="OrthoDB" id="9776196at2"/>
<dbReference type="PANTHER" id="PTHR37313:SF2">
    <property type="entry name" value="UPF0749 PROTEIN YLXX"/>
    <property type="match status" value="1"/>
</dbReference>
<reference evidence="2 3" key="1">
    <citation type="submission" date="2014-10" db="EMBL/GenBank/DDBJ databases">
        <title>Genome sequence of Clostridium aceticum DSM 1496.</title>
        <authorList>
            <person name="Poehlein A."/>
            <person name="Schiel-Bengelsdorf B."/>
            <person name="Gottschalk G."/>
            <person name="Duerre P."/>
            <person name="Daniel R."/>
        </authorList>
    </citation>
    <scope>NUCLEOTIDE SEQUENCE [LARGE SCALE GENOMIC DNA]</scope>
    <source>
        <strain evidence="2 3">DSM 1496</strain>
    </source>
</reference>
<dbReference type="InterPro" id="IPR010273">
    <property type="entry name" value="DUF881"/>
</dbReference>
<name>A0A0D8I9S8_9CLOT</name>
<dbReference type="Proteomes" id="UP000035704">
    <property type="component" value="Chromosome"/>
</dbReference>
<dbReference type="PATRIC" id="fig|84022.5.peg.534"/>
<dbReference type="Pfam" id="PF05949">
    <property type="entry name" value="DUF881"/>
    <property type="match status" value="1"/>
</dbReference>
<dbReference type="EMBL" id="CP009687">
    <property type="protein sequence ID" value="AKL95621.1"/>
    <property type="molecule type" value="Genomic_DNA"/>
</dbReference>
<organism evidence="2 3">
    <name type="scientific">Clostridium aceticum</name>
    <dbReference type="NCBI Taxonomy" id="84022"/>
    <lineage>
        <taxon>Bacteria</taxon>
        <taxon>Bacillati</taxon>
        <taxon>Bacillota</taxon>
        <taxon>Clostridia</taxon>
        <taxon>Eubacteriales</taxon>
        <taxon>Clostridiaceae</taxon>
        <taxon>Clostridium</taxon>
    </lineage>
</organism>
<comment type="similarity">
    <text evidence="1">Belongs to the UPF0749 family.</text>
</comment>
<dbReference type="AlphaFoldDB" id="A0A0D8I9S8"/>
<gene>
    <name evidence="2" type="ORF">CACET_c21750</name>
</gene>
<evidence type="ECO:0000313" key="3">
    <source>
        <dbReference type="Proteomes" id="UP000035704"/>
    </source>
</evidence>
<evidence type="ECO:0000313" key="2">
    <source>
        <dbReference type="EMBL" id="AKL95621.1"/>
    </source>
</evidence>
<dbReference type="STRING" id="84022.CACET_c21750"/>
<proteinExistence type="inferred from homology"/>
<accession>A0A0D8I9S8</accession>
<keyword evidence="3" id="KW-1185">Reference proteome</keyword>
<dbReference type="Gene3D" id="3.30.70.1880">
    <property type="entry name" value="Protein of unknown function DUF881"/>
    <property type="match status" value="1"/>
</dbReference>
<sequence>MKSLYTKIIIAFMFFILGFTIVLQFRNDLEDYGFVSLKTLSDLQGAIDTEKEEINNKRQLIVAKEEKLNEYQRALEEDGSIKEVLINEINAMRLTSGFLDVEGPGIVIRLSDSERELYEGEDPNNLVVHDGDVLTILNDLKIAGAEVISINGQRLLSTSEIKCTGPTITINNYTYGQPFTIRAIGDPQTLDAAIKAPGSYAWDLREVYGLIVESYTSDRVRIARHQGDISLKYISMMEGD</sequence>
<dbReference type="KEGG" id="cace:CACET_c21750"/>
<dbReference type="RefSeq" id="WP_044825068.1">
    <property type="nucleotide sequence ID" value="NZ_CP009687.1"/>
</dbReference>